<reference evidence="1" key="1">
    <citation type="submission" date="2014-11" db="EMBL/GenBank/DDBJ databases">
        <authorList>
            <person name="Amaro Gonzalez C."/>
        </authorList>
    </citation>
    <scope>NUCLEOTIDE SEQUENCE</scope>
</reference>
<reference evidence="1" key="2">
    <citation type="journal article" date="2015" name="Fish Shellfish Immunol.">
        <title>Early steps in the European eel (Anguilla anguilla)-Vibrio vulnificus interaction in the gills: Role of the RtxA13 toxin.</title>
        <authorList>
            <person name="Callol A."/>
            <person name="Pajuelo D."/>
            <person name="Ebbesson L."/>
            <person name="Teles M."/>
            <person name="MacKenzie S."/>
            <person name="Amaro C."/>
        </authorList>
    </citation>
    <scope>NUCLEOTIDE SEQUENCE</scope>
</reference>
<evidence type="ECO:0000313" key="1">
    <source>
        <dbReference type="EMBL" id="JAH14047.1"/>
    </source>
</evidence>
<name>A0A0E9QBZ4_ANGAN</name>
<protein>
    <submittedName>
        <fullName evidence="1">Uncharacterized protein</fullName>
    </submittedName>
</protein>
<sequence>MVLMTLVVRTCESCIGFRTLILACMHFFGTLCTRHSVILGVEPAGLSWQLIR</sequence>
<proteinExistence type="predicted"/>
<accession>A0A0E9QBZ4</accession>
<dbReference type="EMBL" id="GBXM01094530">
    <property type="protein sequence ID" value="JAH14047.1"/>
    <property type="molecule type" value="Transcribed_RNA"/>
</dbReference>
<organism evidence="1">
    <name type="scientific">Anguilla anguilla</name>
    <name type="common">European freshwater eel</name>
    <name type="synonym">Muraena anguilla</name>
    <dbReference type="NCBI Taxonomy" id="7936"/>
    <lineage>
        <taxon>Eukaryota</taxon>
        <taxon>Metazoa</taxon>
        <taxon>Chordata</taxon>
        <taxon>Craniata</taxon>
        <taxon>Vertebrata</taxon>
        <taxon>Euteleostomi</taxon>
        <taxon>Actinopterygii</taxon>
        <taxon>Neopterygii</taxon>
        <taxon>Teleostei</taxon>
        <taxon>Anguilliformes</taxon>
        <taxon>Anguillidae</taxon>
        <taxon>Anguilla</taxon>
    </lineage>
</organism>
<dbReference type="AlphaFoldDB" id="A0A0E9QBZ4"/>